<evidence type="ECO:0000256" key="1">
    <source>
        <dbReference type="SAM" id="Phobius"/>
    </source>
</evidence>
<dbReference type="Gene3D" id="3.40.640.10">
    <property type="entry name" value="Type I PLP-dependent aspartate aminotransferase-like (Major domain)"/>
    <property type="match status" value="1"/>
</dbReference>
<sequence>MLNFAVNVRHNQLPYRVVQRLAEWLPGLARYLSADYVHQSQDVVADRHCRVRDEVMPLAWVAEVVVLLPSLWPVRAVIVVSAFTEPVVTLTTAGVPVHYVVLELPFALNAPEDVNFVVVGNPTSPIPVLHACEQLLALSRLGRILVVDEAFADLLTGGVESLAGDSLPDVLVLHGLTKTWSLLGLRVCYTLGSLELMVRLTTLRVHCLIGILQQTAIAVCCAAAGAVRLVVLSAGMAAGLQLLAPNVVYGAIPFVLFSMSNTELIRKLLQNKGIAVRRCDTFVDLDERYLRAVVRPEWPLLFQAIFEVFAYADNRRF</sequence>
<keyword evidence="1" id="KW-0472">Membrane</keyword>
<dbReference type="GO" id="GO:0030170">
    <property type="term" value="F:pyridoxal phosphate binding"/>
    <property type="evidence" value="ECO:0007669"/>
    <property type="project" value="InterPro"/>
</dbReference>
<evidence type="ECO:0000313" key="4">
    <source>
        <dbReference type="Proteomes" id="UP000258522"/>
    </source>
</evidence>
<dbReference type="InterPro" id="IPR015422">
    <property type="entry name" value="PyrdxlP-dep_Trfase_small"/>
</dbReference>
<evidence type="ECO:0000313" key="3">
    <source>
        <dbReference type="EMBL" id="RFD25560.1"/>
    </source>
</evidence>
<dbReference type="AlphaFoldDB" id="A0A3E1HGI6"/>
<keyword evidence="1" id="KW-0812">Transmembrane</keyword>
<dbReference type="SUPFAM" id="SSF53383">
    <property type="entry name" value="PLP-dependent transferases"/>
    <property type="match status" value="1"/>
</dbReference>
<dbReference type="Gene3D" id="3.90.1150.10">
    <property type="entry name" value="Aspartate Aminotransferase, domain 1"/>
    <property type="match status" value="1"/>
</dbReference>
<keyword evidence="4" id="KW-1185">Reference proteome</keyword>
<keyword evidence="1" id="KW-1133">Transmembrane helix</keyword>
<feature type="domain" description="Aminotransferase class I/classII large" evidence="2">
    <location>
        <begin position="111"/>
        <end position="283"/>
    </location>
</feature>
<dbReference type="Pfam" id="PF00155">
    <property type="entry name" value="Aminotran_1_2"/>
    <property type="match status" value="1"/>
</dbReference>
<accession>A0A3E1HGI6</accession>
<gene>
    <name evidence="3" type="ORF">MUBE_08490</name>
</gene>
<evidence type="ECO:0000259" key="2">
    <source>
        <dbReference type="Pfam" id="PF00155"/>
    </source>
</evidence>
<feature type="transmembrane region" description="Helical" evidence="1">
    <location>
        <begin position="237"/>
        <end position="257"/>
    </location>
</feature>
<comment type="caution">
    <text evidence="3">The sequence shown here is derived from an EMBL/GenBank/DDBJ whole genome shotgun (WGS) entry which is preliminary data.</text>
</comment>
<organism evidence="3 4">
    <name type="scientific">Mycobacterium uberis</name>
    <dbReference type="NCBI Taxonomy" id="2162698"/>
    <lineage>
        <taxon>Bacteria</taxon>
        <taxon>Bacillati</taxon>
        <taxon>Actinomycetota</taxon>
        <taxon>Actinomycetes</taxon>
        <taxon>Mycobacteriales</taxon>
        <taxon>Mycobacteriaceae</taxon>
        <taxon>Mycobacterium</taxon>
    </lineage>
</organism>
<feature type="transmembrane region" description="Helical" evidence="1">
    <location>
        <begin position="207"/>
        <end position="231"/>
    </location>
</feature>
<proteinExistence type="predicted"/>
<reference evidence="3 4" key="1">
    <citation type="submission" date="2018-07" db="EMBL/GenBank/DDBJ databases">
        <title>Whole genome sequence of Mycobacterium uberis.</title>
        <authorList>
            <person name="Benjak A."/>
        </authorList>
    </citation>
    <scope>NUCLEOTIDE SEQUENCE [LARGE SCALE GENOMIC DNA]</scope>
    <source>
        <strain evidence="3 4">Jura</strain>
    </source>
</reference>
<dbReference type="InterPro" id="IPR015424">
    <property type="entry name" value="PyrdxlP-dep_Trfase"/>
</dbReference>
<protein>
    <recommendedName>
        <fullName evidence="2">Aminotransferase class I/classII large domain-containing protein</fullName>
    </recommendedName>
</protein>
<dbReference type="InterPro" id="IPR015421">
    <property type="entry name" value="PyrdxlP-dep_Trfase_major"/>
</dbReference>
<name>A0A3E1HGI6_9MYCO</name>
<dbReference type="OrthoDB" id="3401872at2"/>
<dbReference type="EMBL" id="QAYL01000012">
    <property type="protein sequence ID" value="RFD25560.1"/>
    <property type="molecule type" value="Genomic_DNA"/>
</dbReference>
<dbReference type="InterPro" id="IPR004839">
    <property type="entry name" value="Aminotransferase_I/II_large"/>
</dbReference>
<dbReference type="Proteomes" id="UP000258522">
    <property type="component" value="Unassembled WGS sequence"/>
</dbReference>